<gene>
    <name evidence="2" type="ORF">XAP6984_710012</name>
    <name evidence="3" type="ORF">XAP7430_680012</name>
</gene>
<protein>
    <submittedName>
        <fullName evidence="3">Uncharacterized protein</fullName>
    </submittedName>
</protein>
<dbReference type="EMBL" id="OCYT01000130">
    <property type="protein sequence ID" value="SON85778.1"/>
    <property type="molecule type" value="Genomic_DNA"/>
</dbReference>
<dbReference type="Proteomes" id="UP000234166">
    <property type="component" value="Unassembled WGS sequence"/>
</dbReference>
<name>A0AB38E537_XANCH</name>
<sequence>MRHASRGCCFRAGMDAPSRSRDAQPERSHSGNARTAQREHLLSRSPAHPARIRMAVCRRKVPASATRHSLLPGRRCPEVADEGATTPALLISPPPHAARHATRSAIGHSAEPLSPIGYIPQDAAIDRRHRAPGVPGALPHRAHPWQSTHTRLRNISWLLLANRRHRRISVQDRINQIFYRNTGNSDESSRLVRITNRLNANFSSWSHQMQTDPTAV</sequence>
<keyword evidence="5" id="KW-1185">Reference proteome</keyword>
<accession>A0AB38E537</accession>
<evidence type="ECO:0000313" key="3">
    <source>
        <dbReference type="EMBL" id="SON91879.1"/>
    </source>
</evidence>
<proteinExistence type="predicted"/>
<evidence type="ECO:0000313" key="4">
    <source>
        <dbReference type="Proteomes" id="UP000234166"/>
    </source>
</evidence>
<evidence type="ECO:0000313" key="2">
    <source>
        <dbReference type="EMBL" id="SON85778.1"/>
    </source>
</evidence>
<reference evidence="4 5" key="1">
    <citation type="submission" date="2017-10" db="EMBL/GenBank/DDBJ databases">
        <authorList>
            <person name="Regsiter A."/>
            <person name="William W."/>
        </authorList>
    </citation>
    <scope>NUCLEOTIDE SEQUENCE [LARGE SCALE GENOMIC DNA]</scope>
    <source>
        <strain evidence="2 5">CFBP6984</strain>
        <strain evidence="3 4">CFBP7430</strain>
    </source>
</reference>
<feature type="compositionally biased region" description="Basic and acidic residues" evidence="1">
    <location>
        <begin position="18"/>
        <end position="29"/>
    </location>
</feature>
<feature type="region of interest" description="Disordered" evidence="1">
    <location>
        <begin position="1"/>
        <end position="51"/>
    </location>
</feature>
<dbReference type="AlphaFoldDB" id="A0AB38E537"/>
<dbReference type="Proteomes" id="UP000234181">
    <property type="component" value="Unassembled WGS sequence"/>
</dbReference>
<evidence type="ECO:0000256" key="1">
    <source>
        <dbReference type="SAM" id="MobiDB-lite"/>
    </source>
</evidence>
<organism evidence="3 4">
    <name type="scientific">Xanthomonas campestris pv. phaseoli</name>
    <dbReference type="NCBI Taxonomy" id="317013"/>
    <lineage>
        <taxon>Bacteria</taxon>
        <taxon>Pseudomonadati</taxon>
        <taxon>Pseudomonadota</taxon>
        <taxon>Gammaproteobacteria</taxon>
        <taxon>Lysobacterales</taxon>
        <taxon>Lysobacteraceae</taxon>
        <taxon>Xanthomonas</taxon>
    </lineage>
</organism>
<comment type="caution">
    <text evidence="3">The sequence shown here is derived from an EMBL/GenBank/DDBJ whole genome shotgun (WGS) entry which is preliminary data.</text>
</comment>
<evidence type="ECO:0000313" key="5">
    <source>
        <dbReference type="Proteomes" id="UP000234181"/>
    </source>
</evidence>
<dbReference type="EMBL" id="OCYS01000125">
    <property type="protein sequence ID" value="SON91879.1"/>
    <property type="molecule type" value="Genomic_DNA"/>
</dbReference>